<dbReference type="NCBIfam" id="TIGR00546">
    <property type="entry name" value="lnt"/>
    <property type="match status" value="1"/>
</dbReference>
<evidence type="ECO:0000259" key="10">
    <source>
        <dbReference type="PROSITE" id="PS50263"/>
    </source>
</evidence>
<protein>
    <recommendedName>
        <fullName evidence="9">Apolipoprotein N-acyltransferase</fullName>
        <shortName evidence="9">ALP N-acyltransferase</shortName>
        <ecNumber evidence="9">2.3.1.269</ecNumber>
    </recommendedName>
</protein>
<keyword evidence="3 9" id="KW-1003">Cell membrane</keyword>
<evidence type="ECO:0000256" key="8">
    <source>
        <dbReference type="ARBA" id="ARBA00023315"/>
    </source>
</evidence>
<comment type="caution">
    <text evidence="11">The sequence shown here is derived from an EMBL/GenBank/DDBJ whole genome shotgun (WGS) entry which is preliminary data.</text>
</comment>
<dbReference type="GO" id="GO:0005886">
    <property type="term" value="C:plasma membrane"/>
    <property type="evidence" value="ECO:0007669"/>
    <property type="project" value="UniProtKB-SubCell"/>
</dbReference>
<keyword evidence="8 9" id="KW-0012">Acyltransferase</keyword>
<comment type="similarity">
    <text evidence="2 9">Belongs to the CN hydrolase family. Apolipoprotein N-acyltransferase subfamily.</text>
</comment>
<keyword evidence="5 9" id="KW-0812">Transmembrane</keyword>
<feature type="domain" description="CN hydrolase" evidence="10">
    <location>
        <begin position="225"/>
        <end position="475"/>
    </location>
</feature>
<keyword evidence="7 9" id="KW-0472">Membrane</keyword>
<evidence type="ECO:0000313" key="11">
    <source>
        <dbReference type="EMBL" id="RVU37420.1"/>
    </source>
</evidence>
<feature type="transmembrane region" description="Helical" evidence="9">
    <location>
        <begin position="163"/>
        <end position="186"/>
    </location>
</feature>
<feature type="transmembrane region" description="Helical" evidence="9">
    <location>
        <begin position="78"/>
        <end position="101"/>
    </location>
</feature>
<evidence type="ECO:0000256" key="1">
    <source>
        <dbReference type="ARBA" id="ARBA00004651"/>
    </source>
</evidence>
<evidence type="ECO:0000256" key="5">
    <source>
        <dbReference type="ARBA" id="ARBA00022692"/>
    </source>
</evidence>
<keyword evidence="4 9" id="KW-0808">Transferase</keyword>
<dbReference type="Gene3D" id="3.60.110.10">
    <property type="entry name" value="Carbon-nitrogen hydrolase"/>
    <property type="match status" value="1"/>
</dbReference>
<dbReference type="AlphaFoldDB" id="A0A437QSF7"/>
<feature type="transmembrane region" description="Helical" evidence="9">
    <location>
        <begin position="488"/>
        <end position="506"/>
    </location>
</feature>
<dbReference type="EC" id="2.3.1.269" evidence="9"/>
<dbReference type="PANTHER" id="PTHR38686:SF1">
    <property type="entry name" value="APOLIPOPROTEIN N-ACYLTRANSFERASE"/>
    <property type="match status" value="1"/>
</dbReference>
<dbReference type="HAMAP" id="MF_01148">
    <property type="entry name" value="Lnt"/>
    <property type="match status" value="1"/>
</dbReference>
<dbReference type="OrthoDB" id="9804277at2"/>
<dbReference type="SUPFAM" id="SSF56317">
    <property type="entry name" value="Carbon-nitrogen hydrolase"/>
    <property type="match status" value="1"/>
</dbReference>
<dbReference type="EMBL" id="SACS01000010">
    <property type="protein sequence ID" value="RVU37420.1"/>
    <property type="molecule type" value="Genomic_DNA"/>
</dbReference>
<evidence type="ECO:0000256" key="2">
    <source>
        <dbReference type="ARBA" id="ARBA00010065"/>
    </source>
</evidence>
<dbReference type="Pfam" id="PF00795">
    <property type="entry name" value="CN_hydrolase"/>
    <property type="match status" value="1"/>
</dbReference>
<reference evidence="11 12" key="1">
    <citation type="submission" date="2019-01" db="EMBL/GenBank/DDBJ databases">
        <authorList>
            <person name="Chen W.-M."/>
        </authorList>
    </citation>
    <scope>NUCLEOTIDE SEQUENCE [LARGE SCALE GENOMIC DNA]</scope>
    <source>
        <strain evidence="11 12">KYPC3</strain>
    </source>
</reference>
<dbReference type="Proteomes" id="UP000283077">
    <property type="component" value="Unassembled WGS sequence"/>
</dbReference>
<proteinExistence type="inferred from homology"/>
<dbReference type="GO" id="GO:0016410">
    <property type="term" value="F:N-acyltransferase activity"/>
    <property type="evidence" value="ECO:0007669"/>
    <property type="project" value="UniProtKB-UniRule"/>
</dbReference>
<feature type="transmembrane region" description="Helical" evidence="9">
    <location>
        <begin position="122"/>
        <end position="143"/>
    </location>
</feature>
<dbReference type="Pfam" id="PF20154">
    <property type="entry name" value="LNT_N"/>
    <property type="match status" value="1"/>
</dbReference>
<feature type="transmembrane region" description="Helical" evidence="9">
    <location>
        <begin position="24"/>
        <end position="40"/>
    </location>
</feature>
<accession>A0A437QSF7</accession>
<dbReference type="CDD" id="cd07571">
    <property type="entry name" value="ALP_N-acyl_transferase"/>
    <property type="match status" value="1"/>
</dbReference>
<dbReference type="UniPathway" id="UPA00666"/>
<keyword evidence="12" id="KW-1185">Reference proteome</keyword>
<comment type="catalytic activity">
    <reaction evidence="9">
        <text>N-terminal S-1,2-diacyl-sn-glyceryl-L-cysteinyl-[lipoprotein] + a glycerophospholipid = N-acyl-S-1,2-diacyl-sn-glyceryl-L-cysteinyl-[lipoprotein] + a 2-acyl-sn-glycero-3-phospholipid + H(+)</text>
        <dbReference type="Rhea" id="RHEA:48228"/>
        <dbReference type="Rhea" id="RHEA-COMP:14681"/>
        <dbReference type="Rhea" id="RHEA-COMP:14684"/>
        <dbReference type="ChEBI" id="CHEBI:15378"/>
        <dbReference type="ChEBI" id="CHEBI:136912"/>
        <dbReference type="ChEBI" id="CHEBI:140656"/>
        <dbReference type="ChEBI" id="CHEBI:140657"/>
        <dbReference type="ChEBI" id="CHEBI:140660"/>
        <dbReference type="EC" id="2.3.1.269"/>
    </reaction>
</comment>
<dbReference type="InterPro" id="IPR003010">
    <property type="entry name" value="C-N_Hydrolase"/>
</dbReference>
<evidence type="ECO:0000256" key="9">
    <source>
        <dbReference type="HAMAP-Rule" id="MF_01148"/>
    </source>
</evidence>
<gene>
    <name evidence="9" type="primary">lnt</name>
    <name evidence="11" type="ORF">EOE67_10730</name>
</gene>
<sequence length="520" mass="57664">MQSLLLLVAGLANTLAFAPYEMTALPLCTLALLSLVLFQCQSTGKAAWFGFIYGVGWFGLGVSWVHVSIAAFGGMPLVASLGIMALLVAYLSLFPALAAWLSCHPRLNATTSTGKHPLKHPLWWPLLLASSWVLAENLRSWLFTGFPWLSLGYSQTEGFLAPYAPLIGETGITFIMVFAGASLMLLVHKQWRMALVAAVLLLASPLLSQLKGWQLLDEKVSVALVQGNIKQELRWAPEQELPTMKKYMQLTKPHLQQQIIVWPEAAIPQLEPLAQAYLFNLDMQAAENNSAVITGILDYKRNNDAYNGMIVLGKSGTAATAGDYIYETRNRYQKHQLLPIGEFVPFERLLRDIAPFFDLPNSSFARGDWQQPNLQANGYQLLAALCFEIVFPRQIQANFTDDTDFLLTVSNDAWFGSSIGPLQHMQIAQMRALEFGRPLLRATNNGVTGIVLPDGKLQAVLPQFEDGVLAADVQLATGRTLYSKTGDWPLLMLAGLLLLWIGFSSWRQQRQLERNIKDEG</sequence>
<comment type="pathway">
    <text evidence="9">Protein modification; lipoprotein biosynthesis (N-acyl transfer).</text>
</comment>
<feature type="transmembrane region" description="Helical" evidence="9">
    <location>
        <begin position="193"/>
        <end position="210"/>
    </location>
</feature>
<keyword evidence="6 9" id="KW-1133">Transmembrane helix</keyword>
<dbReference type="PROSITE" id="PS50263">
    <property type="entry name" value="CN_HYDROLASE"/>
    <property type="match status" value="1"/>
</dbReference>
<feature type="transmembrane region" description="Helical" evidence="9">
    <location>
        <begin position="47"/>
        <end position="72"/>
    </location>
</feature>
<comment type="function">
    <text evidence="9">Catalyzes the phospholipid dependent N-acylation of the N-terminal cysteine of apolipoprotein, the last step in lipoprotein maturation.</text>
</comment>
<dbReference type="InterPro" id="IPR045378">
    <property type="entry name" value="LNT_N"/>
</dbReference>
<evidence type="ECO:0000313" key="12">
    <source>
        <dbReference type="Proteomes" id="UP000283077"/>
    </source>
</evidence>
<dbReference type="InterPro" id="IPR004563">
    <property type="entry name" value="Apolipo_AcylTrfase"/>
</dbReference>
<dbReference type="GO" id="GO:0042158">
    <property type="term" value="P:lipoprotein biosynthetic process"/>
    <property type="evidence" value="ECO:0007669"/>
    <property type="project" value="UniProtKB-UniRule"/>
</dbReference>
<evidence type="ECO:0000256" key="3">
    <source>
        <dbReference type="ARBA" id="ARBA00022475"/>
    </source>
</evidence>
<dbReference type="InterPro" id="IPR036526">
    <property type="entry name" value="C-N_Hydrolase_sf"/>
</dbReference>
<organism evidence="11 12">
    <name type="scientific">Rheinheimera riviphila</name>
    <dbReference type="NCBI Taxonomy" id="1834037"/>
    <lineage>
        <taxon>Bacteria</taxon>
        <taxon>Pseudomonadati</taxon>
        <taxon>Pseudomonadota</taxon>
        <taxon>Gammaproteobacteria</taxon>
        <taxon>Chromatiales</taxon>
        <taxon>Chromatiaceae</taxon>
        <taxon>Rheinheimera</taxon>
    </lineage>
</organism>
<keyword evidence="11" id="KW-0449">Lipoprotein</keyword>
<comment type="subcellular location">
    <subcellularLocation>
        <location evidence="1 9">Cell membrane</location>
        <topology evidence="1 9">Multi-pass membrane protein</topology>
    </subcellularLocation>
</comment>
<evidence type="ECO:0000256" key="7">
    <source>
        <dbReference type="ARBA" id="ARBA00023136"/>
    </source>
</evidence>
<evidence type="ECO:0000256" key="6">
    <source>
        <dbReference type="ARBA" id="ARBA00022989"/>
    </source>
</evidence>
<evidence type="ECO:0000256" key="4">
    <source>
        <dbReference type="ARBA" id="ARBA00022679"/>
    </source>
</evidence>
<name>A0A437QSF7_9GAMM</name>
<dbReference type="PANTHER" id="PTHR38686">
    <property type="entry name" value="APOLIPOPROTEIN N-ACYLTRANSFERASE"/>
    <property type="match status" value="1"/>
</dbReference>